<dbReference type="EMBL" id="ARYI01000010">
    <property type="protein sequence ID" value="KCZ91926.1"/>
    <property type="molecule type" value="Genomic_DNA"/>
</dbReference>
<dbReference type="PATRIC" id="fig|1280951.3.peg.2392"/>
<evidence type="ECO:0000313" key="4">
    <source>
        <dbReference type="Proteomes" id="UP000025061"/>
    </source>
</evidence>
<keyword evidence="2" id="KW-0472">Membrane</keyword>
<keyword evidence="2" id="KW-1133">Transmembrane helix</keyword>
<keyword evidence="4" id="KW-1185">Reference proteome</keyword>
<reference evidence="3 4" key="1">
    <citation type="submission" date="2013-04" db="EMBL/GenBank/DDBJ databases">
        <title>Hyphomonas hirschiana VP5 Genome Sequencing.</title>
        <authorList>
            <person name="Lai Q."/>
            <person name="Shao Z."/>
        </authorList>
    </citation>
    <scope>NUCLEOTIDE SEQUENCE [LARGE SCALE GENOMIC DNA]</scope>
    <source>
        <strain evidence="3 4">VP5</strain>
    </source>
</reference>
<accession>A0A059FN10</accession>
<evidence type="ECO:0008006" key="5">
    <source>
        <dbReference type="Google" id="ProtNLM"/>
    </source>
</evidence>
<feature type="transmembrane region" description="Helical" evidence="2">
    <location>
        <begin position="123"/>
        <end position="144"/>
    </location>
</feature>
<protein>
    <recommendedName>
        <fullName evidence="5">Transmembrane protein</fullName>
    </recommendedName>
</protein>
<organism evidence="3 4">
    <name type="scientific">Hyphomonas hirschiana VP5</name>
    <dbReference type="NCBI Taxonomy" id="1280951"/>
    <lineage>
        <taxon>Bacteria</taxon>
        <taxon>Pseudomonadati</taxon>
        <taxon>Pseudomonadota</taxon>
        <taxon>Alphaproteobacteria</taxon>
        <taxon>Hyphomonadales</taxon>
        <taxon>Hyphomonadaceae</taxon>
        <taxon>Hyphomonas</taxon>
    </lineage>
</organism>
<dbReference type="Proteomes" id="UP000025061">
    <property type="component" value="Unassembled WGS sequence"/>
</dbReference>
<evidence type="ECO:0000313" key="3">
    <source>
        <dbReference type="EMBL" id="KCZ91926.1"/>
    </source>
</evidence>
<comment type="caution">
    <text evidence="3">The sequence shown here is derived from an EMBL/GenBank/DDBJ whole genome shotgun (WGS) entry which is preliminary data.</text>
</comment>
<feature type="transmembrane region" description="Helical" evidence="2">
    <location>
        <begin position="31"/>
        <end position="53"/>
    </location>
</feature>
<gene>
    <name evidence="3" type="ORF">HHI_11874</name>
</gene>
<sequence>MAGAAVAKMERDQKRRAGKGETQKQGSFMRLIFGIFPLLVIPVVLYNLMAMAFGGPVQGVDASGQLLQAQAAPMANLLNERFLGLPMISGVEWVLSKGDAIVLLAVIFLFLEILKSTSTGTATIVNHGISLLIFILCLVQFLLMPNFATSTFFILTAMTLLDVLAGVIVTIVSARRDFGVAGDV</sequence>
<evidence type="ECO:0000256" key="1">
    <source>
        <dbReference type="SAM" id="MobiDB-lite"/>
    </source>
</evidence>
<proteinExistence type="predicted"/>
<name>A0A059FN10_9PROT</name>
<dbReference type="AlphaFoldDB" id="A0A059FN10"/>
<feature type="transmembrane region" description="Helical" evidence="2">
    <location>
        <begin position="150"/>
        <end position="172"/>
    </location>
</feature>
<feature type="region of interest" description="Disordered" evidence="1">
    <location>
        <begin position="1"/>
        <end position="21"/>
    </location>
</feature>
<keyword evidence="2" id="KW-0812">Transmembrane</keyword>
<feature type="compositionally biased region" description="Basic and acidic residues" evidence="1">
    <location>
        <begin position="8"/>
        <end position="21"/>
    </location>
</feature>
<feature type="transmembrane region" description="Helical" evidence="2">
    <location>
        <begin position="93"/>
        <end position="111"/>
    </location>
</feature>
<evidence type="ECO:0000256" key="2">
    <source>
        <dbReference type="SAM" id="Phobius"/>
    </source>
</evidence>